<dbReference type="NCBIfam" id="TIGR01266">
    <property type="entry name" value="fum_ac_acetase"/>
    <property type="match status" value="1"/>
</dbReference>
<feature type="domain" description="Fumarylacetoacetase-like C-terminal" evidence="14">
    <location>
        <begin position="143"/>
        <end position="428"/>
    </location>
</feature>
<feature type="binding site" evidence="11">
    <location>
        <position position="253"/>
    </location>
    <ligand>
        <name>substrate</name>
    </ligand>
</feature>
<evidence type="ECO:0000256" key="3">
    <source>
        <dbReference type="ARBA" id="ARBA00012094"/>
    </source>
</evidence>
<keyword evidence="5 13" id="KW-0378">Hydrolase</keyword>
<accession>A0A081CDX5</accession>
<feature type="binding site" evidence="11">
    <location>
        <position position="249"/>
    </location>
    <ligand>
        <name>substrate</name>
    </ligand>
</feature>
<dbReference type="InterPro" id="IPR015377">
    <property type="entry name" value="Fumarylacetoacetase_N"/>
</dbReference>
<comment type="pathway">
    <text evidence="1 13">Amino-acid degradation; L-phenylalanine degradation; acetoacetate and fumarate from L-phenylalanine: step 6/6.</text>
</comment>
<dbReference type="AlphaFoldDB" id="A0A081CDX5"/>
<keyword evidence="17" id="KW-1185">Reference proteome</keyword>
<dbReference type="GO" id="GO:0046872">
    <property type="term" value="F:metal ion binding"/>
    <property type="evidence" value="ECO:0007669"/>
    <property type="project" value="UniProtKB-UniRule"/>
</dbReference>
<dbReference type="Pfam" id="PF09298">
    <property type="entry name" value="FAA_hydrolase_N"/>
    <property type="match status" value="1"/>
</dbReference>
<dbReference type="Gene3D" id="2.30.30.230">
    <property type="entry name" value="Fumarylacetoacetase, N-terminal domain"/>
    <property type="match status" value="1"/>
</dbReference>
<feature type="binding site" evidence="11">
    <location>
        <position position="364"/>
    </location>
    <ligand>
        <name>substrate</name>
    </ligand>
</feature>
<proteinExistence type="inferred from homology"/>
<feature type="binding site" evidence="12">
    <location>
        <position position="220"/>
    </location>
    <ligand>
        <name>Ca(2+)</name>
        <dbReference type="ChEBI" id="CHEBI:29108"/>
    </ligand>
</feature>
<keyword evidence="4 12" id="KW-0479">Metal-binding</keyword>
<dbReference type="Pfam" id="PF01557">
    <property type="entry name" value="FAA_hydrolase"/>
    <property type="match status" value="1"/>
</dbReference>
<dbReference type="InterPro" id="IPR036663">
    <property type="entry name" value="Fumarylacetoacetase_C_sf"/>
</dbReference>
<feature type="binding site" evidence="11">
    <location>
        <position position="146"/>
    </location>
    <ligand>
        <name>substrate</name>
    </ligand>
</feature>
<keyword evidence="8 13" id="KW-0828">Tyrosine catabolism</keyword>
<feature type="binding site" evidence="12">
    <location>
        <position position="218"/>
    </location>
    <ligand>
        <name>Ca(2+)</name>
        <dbReference type="ChEBI" id="CHEBI:29108"/>
    </ligand>
</feature>
<evidence type="ECO:0000259" key="14">
    <source>
        <dbReference type="Pfam" id="PF01557"/>
    </source>
</evidence>
<dbReference type="InterPro" id="IPR011234">
    <property type="entry name" value="Fumarylacetoacetase-like_C"/>
</dbReference>
<dbReference type="Gene3D" id="3.90.850.10">
    <property type="entry name" value="Fumarylacetoacetase-like, C-terminal domain"/>
    <property type="match status" value="1"/>
</dbReference>
<evidence type="ECO:0000256" key="4">
    <source>
        <dbReference type="ARBA" id="ARBA00022723"/>
    </source>
</evidence>
<keyword evidence="7 12" id="KW-0460">Magnesium</keyword>
<dbReference type="EMBL" id="DF830074">
    <property type="protein sequence ID" value="GAK64871.1"/>
    <property type="molecule type" value="Genomic_DNA"/>
</dbReference>
<dbReference type="GO" id="GO:1902000">
    <property type="term" value="P:homogentisate catabolic process"/>
    <property type="evidence" value="ECO:0007669"/>
    <property type="project" value="TreeGrafter"/>
</dbReference>
<evidence type="ECO:0000313" key="17">
    <source>
        <dbReference type="Proteomes" id="UP000053758"/>
    </source>
</evidence>
<organism evidence="16">
    <name type="scientific">Pseudozyma antarctica</name>
    <name type="common">Yeast</name>
    <name type="synonym">Candida antarctica</name>
    <dbReference type="NCBI Taxonomy" id="84753"/>
    <lineage>
        <taxon>Eukaryota</taxon>
        <taxon>Fungi</taxon>
        <taxon>Dikarya</taxon>
        <taxon>Basidiomycota</taxon>
        <taxon>Ustilaginomycotina</taxon>
        <taxon>Ustilaginomycetes</taxon>
        <taxon>Ustilaginales</taxon>
        <taxon>Ustilaginaceae</taxon>
        <taxon>Moesziomyces</taxon>
    </lineage>
</organism>
<evidence type="ECO:0000256" key="5">
    <source>
        <dbReference type="ARBA" id="ARBA00022801"/>
    </source>
</evidence>
<feature type="active site" description="Proton acceptor" evidence="10">
    <location>
        <position position="151"/>
    </location>
</feature>
<dbReference type="GO" id="GO:0004334">
    <property type="term" value="F:fumarylacetoacetase activity"/>
    <property type="evidence" value="ECO:0007669"/>
    <property type="project" value="UniProtKB-UniRule"/>
</dbReference>
<evidence type="ECO:0000259" key="15">
    <source>
        <dbReference type="Pfam" id="PF09298"/>
    </source>
</evidence>
<dbReference type="InterPro" id="IPR036462">
    <property type="entry name" value="Fumarylacetoacetase_N_sf"/>
</dbReference>
<dbReference type="InterPro" id="IPR005959">
    <property type="entry name" value="Fumarylacetoacetase"/>
</dbReference>
<evidence type="ECO:0000256" key="9">
    <source>
        <dbReference type="ARBA" id="ARBA00023232"/>
    </source>
</evidence>
<evidence type="ECO:0000256" key="12">
    <source>
        <dbReference type="PIRSR" id="PIRSR605959-3"/>
    </source>
</evidence>
<keyword evidence="6 12" id="KW-0106">Calcium</keyword>
<feature type="binding site" evidence="12">
    <location>
        <position position="266"/>
    </location>
    <ligand>
        <name>Mg(2+)</name>
        <dbReference type="ChEBI" id="CHEBI:18420"/>
    </ligand>
</feature>
<dbReference type="HOGENOM" id="CLU_026207_2_0_1"/>
<evidence type="ECO:0000256" key="1">
    <source>
        <dbReference type="ARBA" id="ARBA00004782"/>
    </source>
</evidence>
<protein>
    <recommendedName>
        <fullName evidence="3 13">Fumarylacetoacetase</fullName>
        <ecNumber evidence="3 13">3.7.1.2</ecNumber>
    </recommendedName>
    <alternativeName>
        <fullName evidence="13">Fumarylacetoacetate hydrolase</fullName>
    </alternativeName>
</protein>
<dbReference type="GeneID" id="26303913"/>
<dbReference type="EC" id="3.7.1.2" evidence="3 13"/>
<feature type="binding site" evidence="12">
    <location>
        <position position="262"/>
    </location>
    <ligand>
        <name>Mg(2+)</name>
        <dbReference type="ChEBI" id="CHEBI:18420"/>
    </ligand>
</feature>
<name>A0A081CDX5_PSEA2</name>
<dbReference type="SUPFAM" id="SSF56529">
    <property type="entry name" value="FAH"/>
    <property type="match status" value="1"/>
</dbReference>
<feature type="binding site" evidence="12">
    <location>
        <position position="242"/>
    </location>
    <ligand>
        <name>Ca(2+)</name>
        <dbReference type="ChEBI" id="CHEBI:29108"/>
    </ligand>
</feature>
<gene>
    <name evidence="16" type="ORF">PAN0_007c3087</name>
</gene>
<feature type="binding site" evidence="12">
    <location>
        <position position="242"/>
    </location>
    <ligand>
        <name>Mg(2+)</name>
        <dbReference type="ChEBI" id="CHEBI:18420"/>
    </ligand>
</feature>
<evidence type="ECO:0000256" key="13">
    <source>
        <dbReference type="RuleBase" id="RU366008"/>
    </source>
</evidence>
<feature type="binding site" evidence="11">
    <location>
        <position position="160"/>
    </location>
    <ligand>
        <name>substrate</name>
    </ligand>
</feature>
<dbReference type="Proteomes" id="UP000053758">
    <property type="component" value="Unassembled WGS sequence"/>
</dbReference>
<dbReference type="PANTHER" id="PTHR43069:SF2">
    <property type="entry name" value="FUMARYLACETOACETASE"/>
    <property type="match status" value="1"/>
</dbReference>
<dbReference type="RefSeq" id="XP_014656658.1">
    <property type="nucleotide sequence ID" value="XM_014801172.1"/>
</dbReference>
<feature type="domain" description="Fumarylacetoacetase N-terminal" evidence="15">
    <location>
        <begin position="16"/>
        <end position="100"/>
    </location>
</feature>
<comment type="catalytic activity">
    <reaction evidence="13">
        <text>4-fumarylacetoacetate + H2O = acetoacetate + fumarate + H(+)</text>
        <dbReference type="Rhea" id="RHEA:10244"/>
        <dbReference type="ChEBI" id="CHEBI:13705"/>
        <dbReference type="ChEBI" id="CHEBI:15377"/>
        <dbReference type="ChEBI" id="CHEBI:15378"/>
        <dbReference type="ChEBI" id="CHEBI:18034"/>
        <dbReference type="ChEBI" id="CHEBI:29806"/>
        <dbReference type="EC" id="3.7.1.2"/>
    </reaction>
</comment>
<keyword evidence="9 13" id="KW-0585">Phenylalanine catabolism</keyword>
<dbReference type="PANTHER" id="PTHR43069">
    <property type="entry name" value="FUMARYLACETOACETASE"/>
    <property type="match status" value="1"/>
</dbReference>
<feature type="binding site" evidence="12">
    <location>
        <position position="144"/>
    </location>
    <ligand>
        <name>Ca(2+)</name>
        <dbReference type="ChEBI" id="CHEBI:29108"/>
    </ligand>
</feature>
<dbReference type="GO" id="GO:0006559">
    <property type="term" value="P:L-phenylalanine catabolic process"/>
    <property type="evidence" value="ECO:0007669"/>
    <property type="project" value="UniProtKB-UniRule"/>
</dbReference>
<sequence length="437" mass="47991">MKCVVEYPKDHPFPIQNLPYGSFYTAGDASSQRCGVAIGDYILDLQALSYTSHFSPTLDRDVFAVQPSLNAFMGLEKQTWLDFRTHLQQLLSQPSPLTLDATVAAADVEAGIAQRKHIGRRLFVDRLAQDTVLCLPCRIGDYTDFYSSLEHAYNCGVLIRGKENALQPNWRHLPVAYHGRASSIVPSGTPIHRPVGQILDKPGDTQPVIAPCRRLDFELEVGFRLSPAEAADRVFGAVLLNDWSARDIQTWEYVPLGPFLSKNFATTISPWIVPVHALEQFTCPGYDHQPPLLPYLQDGTNTNFDIPLTVALRPWESDEALDSGFAVISHSSLRHTYYTVRQMIAHHSTTGCPLNPGDLLGTGTLSAPGTEGYGSLLEMSHMGRRPFSVQSTVGEVQRTFLNDGDTVKMSGKATASNGEYAIGFGECVGTILPAVPM</sequence>
<reference evidence="16" key="1">
    <citation type="submission" date="2014-07" db="EMBL/GenBank/DDBJ databases">
        <title>Draft genome sequence of the yeast Pseudozyma antarctica JCM 10317 known as a producer of lipase B which used in a wide range of industrial applications.</title>
        <authorList>
            <person name="Morita T."/>
            <person name="Saika A."/>
            <person name="Koike H."/>
        </authorList>
    </citation>
    <scope>NUCLEOTIDE SEQUENCE</scope>
    <source>
        <strain evidence="16">JCM 10317</strain>
    </source>
</reference>
<dbReference type="UniPathway" id="UPA00139">
    <property type="reaction ID" value="UER00341"/>
</dbReference>
<dbReference type="SUPFAM" id="SSF63433">
    <property type="entry name" value="Fumarylacetoacetate hydrolase, FAH, N-terminal domain"/>
    <property type="match status" value="1"/>
</dbReference>
<comment type="cofactor">
    <cofactor evidence="13">
        <name>Mg(2+)</name>
        <dbReference type="ChEBI" id="CHEBI:18420"/>
    </cofactor>
    <cofactor evidence="13">
        <name>Ca(2+)</name>
        <dbReference type="ChEBI" id="CHEBI:29108"/>
    </cofactor>
</comment>
<dbReference type="GO" id="GO:0006572">
    <property type="term" value="P:L-tyrosine catabolic process"/>
    <property type="evidence" value="ECO:0007669"/>
    <property type="project" value="UniProtKB-UniRule"/>
</dbReference>
<evidence type="ECO:0000256" key="10">
    <source>
        <dbReference type="PIRSR" id="PIRSR605959-1"/>
    </source>
</evidence>
<evidence type="ECO:0000256" key="6">
    <source>
        <dbReference type="ARBA" id="ARBA00022837"/>
    </source>
</evidence>
<evidence type="ECO:0000256" key="8">
    <source>
        <dbReference type="ARBA" id="ARBA00022878"/>
    </source>
</evidence>
<evidence type="ECO:0000313" key="16">
    <source>
        <dbReference type="EMBL" id="GAK64871.1"/>
    </source>
</evidence>
<evidence type="ECO:0000256" key="7">
    <source>
        <dbReference type="ARBA" id="ARBA00022842"/>
    </source>
</evidence>
<evidence type="ECO:0000256" key="11">
    <source>
        <dbReference type="PIRSR" id="PIRSR605959-2"/>
    </source>
</evidence>
<comment type="similarity">
    <text evidence="2 13">Belongs to the FAH family.</text>
</comment>
<evidence type="ECO:0000256" key="2">
    <source>
        <dbReference type="ARBA" id="ARBA00010211"/>
    </source>
</evidence>